<dbReference type="Gene3D" id="2.30.42.10">
    <property type="match status" value="1"/>
</dbReference>
<dbReference type="PROSITE" id="PS50106">
    <property type="entry name" value="PDZ"/>
    <property type="match status" value="1"/>
</dbReference>
<evidence type="ECO:0000256" key="5">
    <source>
        <dbReference type="RuleBase" id="RU004404"/>
    </source>
</evidence>
<dbReference type="AlphaFoldDB" id="G9ETF6"/>
<evidence type="ECO:0000256" key="1">
    <source>
        <dbReference type="ARBA" id="ARBA00009179"/>
    </source>
</evidence>
<dbReference type="Pfam" id="PF13180">
    <property type="entry name" value="PDZ_2"/>
    <property type="match status" value="1"/>
</dbReference>
<dbReference type="InterPro" id="IPR004447">
    <property type="entry name" value="Peptidase_S41A"/>
</dbReference>
<keyword evidence="9" id="KW-1185">Reference proteome</keyword>
<organism evidence="8 9">
    <name type="scientific">Legionella drancourtii LLAP12</name>
    <dbReference type="NCBI Taxonomy" id="658187"/>
    <lineage>
        <taxon>Bacteria</taxon>
        <taxon>Pseudomonadati</taxon>
        <taxon>Pseudomonadota</taxon>
        <taxon>Gammaproteobacteria</taxon>
        <taxon>Legionellales</taxon>
        <taxon>Legionellaceae</taxon>
        <taxon>Legionella</taxon>
    </lineage>
</organism>
<dbReference type="HOGENOM" id="CLU_017295_1_1_6"/>
<evidence type="ECO:0000256" key="6">
    <source>
        <dbReference type="SAM" id="SignalP"/>
    </source>
</evidence>
<reference evidence="8 9" key="1">
    <citation type="journal article" date="2011" name="BMC Genomics">
        <title>Insight into cross-talk between intra-amoebal pathogens.</title>
        <authorList>
            <person name="Gimenez G."/>
            <person name="Bertelli C."/>
            <person name="Moliner C."/>
            <person name="Robert C."/>
            <person name="Raoult D."/>
            <person name="Fournier P.E."/>
            <person name="Greub G."/>
        </authorList>
    </citation>
    <scope>NUCLEOTIDE SEQUENCE [LARGE SCALE GENOMIC DNA]</scope>
    <source>
        <strain evidence="8 9">LLAP12</strain>
    </source>
</reference>
<dbReference type="InterPro" id="IPR029045">
    <property type="entry name" value="ClpP/crotonase-like_dom_sf"/>
</dbReference>
<keyword evidence="3 5" id="KW-0378">Hydrolase</keyword>
<evidence type="ECO:0000256" key="3">
    <source>
        <dbReference type="ARBA" id="ARBA00022801"/>
    </source>
</evidence>
<dbReference type="SMART" id="SM00228">
    <property type="entry name" value="PDZ"/>
    <property type="match status" value="1"/>
</dbReference>
<dbReference type="GO" id="GO:0030288">
    <property type="term" value="C:outer membrane-bounded periplasmic space"/>
    <property type="evidence" value="ECO:0007669"/>
    <property type="project" value="TreeGrafter"/>
</dbReference>
<dbReference type="InterPro" id="IPR005151">
    <property type="entry name" value="Tail-specific_protease"/>
</dbReference>
<proteinExistence type="inferred from homology"/>
<dbReference type="Proteomes" id="UP000002770">
    <property type="component" value="Unassembled WGS sequence"/>
</dbReference>
<dbReference type="eggNOG" id="COG0793">
    <property type="taxonomic scope" value="Bacteria"/>
</dbReference>
<dbReference type="GO" id="GO:0007165">
    <property type="term" value="P:signal transduction"/>
    <property type="evidence" value="ECO:0007669"/>
    <property type="project" value="TreeGrafter"/>
</dbReference>
<dbReference type="CDD" id="cd06782">
    <property type="entry name" value="cpPDZ_CPP-like"/>
    <property type="match status" value="1"/>
</dbReference>
<dbReference type="InParanoid" id="G9ETF6"/>
<dbReference type="GO" id="GO:0006508">
    <property type="term" value="P:proteolysis"/>
    <property type="evidence" value="ECO:0007669"/>
    <property type="project" value="UniProtKB-KW"/>
</dbReference>
<dbReference type="OrthoDB" id="9812068at2"/>
<dbReference type="STRING" id="658187.LDG_8588"/>
<dbReference type="InterPro" id="IPR055210">
    <property type="entry name" value="CtpA/B_N"/>
</dbReference>
<dbReference type="PANTHER" id="PTHR32060:SF30">
    <property type="entry name" value="CARBOXY-TERMINAL PROCESSING PROTEASE CTPA"/>
    <property type="match status" value="1"/>
</dbReference>
<dbReference type="SUPFAM" id="SSF50156">
    <property type="entry name" value="PDZ domain-like"/>
    <property type="match status" value="1"/>
</dbReference>
<dbReference type="GO" id="GO:0004175">
    <property type="term" value="F:endopeptidase activity"/>
    <property type="evidence" value="ECO:0007669"/>
    <property type="project" value="TreeGrafter"/>
</dbReference>
<dbReference type="SMART" id="SM00245">
    <property type="entry name" value="TSPc"/>
    <property type="match status" value="1"/>
</dbReference>
<feature type="signal peptide" evidence="6">
    <location>
        <begin position="1"/>
        <end position="27"/>
    </location>
</feature>
<dbReference type="RefSeq" id="WP_006872460.1">
    <property type="nucleotide sequence ID" value="NZ_JH413847.1"/>
</dbReference>
<dbReference type="FunFam" id="2.30.42.10:FF:000063">
    <property type="entry name" value="Peptidase, S41 family"/>
    <property type="match status" value="1"/>
</dbReference>
<dbReference type="GO" id="GO:0008236">
    <property type="term" value="F:serine-type peptidase activity"/>
    <property type="evidence" value="ECO:0007669"/>
    <property type="project" value="UniProtKB-KW"/>
</dbReference>
<dbReference type="SUPFAM" id="SSF52096">
    <property type="entry name" value="ClpP/crotonase"/>
    <property type="match status" value="1"/>
</dbReference>
<dbReference type="Pfam" id="PF03572">
    <property type="entry name" value="Peptidase_S41"/>
    <property type="match status" value="1"/>
</dbReference>
<dbReference type="InterPro" id="IPR001478">
    <property type="entry name" value="PDZ"/>
</dbReference>
<feature type="domain" description="PDZ" evidence="7">
    <location>
        <begin position="100"/>
        <end position="168"/>
    </location>
</feature>
<protein>
    <submittedName>
        <fullName evidence="8">Carboxy-terminal protease</fullName>
    </submittedName>
</protein>
<dbReference type="Gene3D" id="3.90.226.10">
    <property type="entry name" value="2-enoyl-CoA Hydratase, Chain A, domain 1"/>
    <property type="match status" value="1"/>
</dbReference>
<evidence type="ECO:0000256" key="2">
    <source>
        <dbReference type="ARBA" id="ARBA00022670"/>
    </source>
</evidence>
<dbReference type="FunFam" id="3.30.750.44:FF:000001">
    <property type="entry name" value="S41 family peptidase"/>
    <property type="match status" value="1"/>
</dbReference>
<dbReference type="MEROPS" id="S41.004"/>
<evidence type="ECO:0000256" key="4">
    <source>
        <dbReference type="ARBA" id="ARBA00022825"/>
    </source>
</evidence>
<sequence length="452" mass="48302">MLIRKLHPCMLAAVYAVTLMLPLTAFTADEPNADSAENSSANSSSKAVPLEDVQRFSNAIGEIKKYYVKPTDDKELFDNAIRGMLNGLDPHSSYLDEEEFKELQTSTSGEFGGLGLEVTMEDGVVKVVTPLVDTPAFKAGIKSGDYIIKLGKESVQGLSLKDAVNMMRGKSGSTIQLTVLRKGVNKALTFDLIREVIQIKSVQSKLLSPGYAYIRLTQFQALTGRDMLQAIERLKQQSGGKIKGLVLDLRNNPGGLLDSAIQVSDAFLGKDKSGKPETIVSTKGRLPGSDFTALAKGIDVLDNAPMVVLINNGSASAAEIVAGALKDNKRAVILGTTSFGKGSVQTVLPLDNKTGIKLTTALYYTPSGTSIQAKGIAPDIVVNELEIPKNAAAKNKDKTGFSEADLNGHLINKNNAEKAATSSANKPEDLLHNDYQLYAALTVLEGMALNNK</sequence>
<keyword evidence="4 5" id="KW-0720">Serine protease</keyword>
<dbReference type="PANTHER" id="PTHR32060">
    <property type="entry name" value="TAIL-SPECIFIC PROTEASE"/>
    <property type="match status" value="1"/>
</dbReference>
<evidence type="ECO:0000313" key="9">
    <source>
        <dbReference type="Proteomes" id="UP000002770"/>
    </source>
</evidence>
<feature type="chain" id="PRO_5003521324" evidence="6">
    <location>
        <begin position="28"/>
        <end position="452"/>
    </location>
</feature>
<dbReference type="CDD" id="cd07560">
    <property type="entry name" value="Peptidase_S41_CPP"/>
    <property type="match status" value="1"/>
</dbReference>
<dbReference type="NCBIfam" id="TIGR00225">
    <property type="entry name" value="prc"/>
    <property type="match status" value="1"/>
</dbReference>
<dbReference type="InterPro" id="IPR036034">
    <property type="entry name" value="PDZ_sf"/>
</dbReference>
<gene>
    <name evidence="8" type="ORF">LDG_8588</name>
</gene>
<keyword evidence="6" id="KW-0732">Signal</keyword>
<evidence type="ECO:0000259" key="7">
    <source>
        <dbReference type="PROSITE" id="PS50106"/>
    </source>
</evidence>
<accession>G9ETF6</accession>
<keyword evidence="2 5" id="KW-0645">Protease</keyword>
<dbReference type="Gene3D" id="3.30.750.44">
    <property type="match status" value="1"/>
</dbReference>
<name>G9ETF6_9GAMM</name>
<dbReference type="Pfam" id="PF22694">
    <property type="entry name" value="CtpB_N-like"/>
    <property type="match status" value="1"/>
</dbReference>
<evidence type="ECO:0000313" key="8">
    <source>
        <dbReference type="EMBL" id="EHL29623.1"/>
    </source>
</evidence>
<comment type="similarity">
    <text evidence="1 5">Belongs to the peptidase S41A family.</text>
</comment>
<dbReference type="FunFam" id="3.90.226.10:FF:000029">
    <property type="entry name" value="Peptidase, S41 family"/>
    <property type="match status" value="1"/>
</dbReference>
<dbReference type="EMBL" id="JH413847">
    <property type="protein sequence ID" value="EHL29623.1"/>
    <property type="molecule type" value="Genomic_DNA"/>
</dbReference>